<accession>E4XC97</accession>
<dbReference type="SMART" id="SM00271">
    <property type="entry name" value="DnaJ"/>
    <property type="match status" value="1"/>
</dbReference>
<gene>
    <name evidence="3" type="ORF">GSOID_T00007752001</name>
</gene>
<sequence length="591" mass="67972">MSFRFFSGKDYFAALNLSTTRTWYFSRVYHPDRNSGNDNGTFIKINKAYETLSNAKLRQVCQLHLHNEELGEYLDNVAQANDADHALFDSLSVDELLRRFDEFRFYKKTGKPRIRLDKTIIHVDQSLVEQQFTYGKKFSGSVKWAFCSVKGANFGFDDEFLYNKKKFFYGFDVEHKGYKRKNQKKLTIFGNLYDYHLSMYKLSAHFQHPLARVEPFVTTHDFFTQDMKSILAEEDELDTFSRNILLNPGCKLRIHHNYVFKKDISLSMDEIRLSRTPSNWMIKSPIKITVKKTSLSFCPFTKVMVLEYKSDQGGSFLGMSLQPLLRISISDWLEMYRDPSLEMIWDCISPVISLKFIRHGVKTSLDQISITDIIDAITVKSPDVQNAVKSTDEAGNPILLAENRLMLSLSYLLQSNQVILSTPISIPISYYSMTKNKLLRMTIGRPLKFFYYAVAVGRNPGIYHSQKCMMKEVVGFEGAIYGKLPTAKDATAFVDQYNKKPNRYYTNSKYLINPYRKESDEKQKVNPEKPAATAAPVAKNTTKKATKNKSTAPSAEKEFAKVFEDEKKAQQSVPITQTSASSASKPRFIWK</sequence>
<dbReference type="AlphaFoldDB" id="E4XC97"/>
<dbReference type="InParanoid" id="E4XC97"/>
<evidence type="ECO:0000313" key="3">
    <source>
        <dbReference type="EMBL" id="CBY09222.1"/>
    </source>
</evidence>
<dbReference type="Proteomes" id="UP000001307">
    <property type="component" value="Unassembled WGS sequence"/>
</dbReference>
<organism evidence="3">
    <name type="scientific">Oikopleura dioica</name>
    <name type="common">Tunicate</name>
    <dbReference type="NCBI Taxonomy" id="34765"/>
    <lineage>
        <taxon>Eukaryota</taxon>
        <taxon>Metazoa</taxon>
        <taxon>Chordata</taxon>
        <taxon>Tunicata</taxon>
        <taxon>Appendicularia</taxon>
        <taxon>Copelata</taxon>
        <taxon>Oikopleuridae</taxon>
        <taxon>Oikopleura</taxon>
    </lineage>
</organism>
<feature type="compositionally biased region" description="Polar residues" evidence="1">
    <location>
        <begin position="570"/>
        <end position="584"/>
    </location>
</feature>
<dbReference type="InterPro" id="IPR036869">
    <property type="entry name" value="J_dom_sf"/>
</dbReference>
<dbReference type="Gene3D" id="3.40.970.10">
    <property type="entry name" value="Ribonuclease H1, N-terminal domain"/>
    <property type="match status" value="1"/>
</dbReference>
<dbReference type="Pfam" id="PF01693">
    <property type="entry name" value="Cauli_VI"/>
    <property type="match status" value="1"/>
</dbReference>
<reference evidence="3" key="1">
    <citation type="journal article" date="2010" name="Science">
        <title>Plasticity of animal genome architecture unmasked by rapid evolution of a pelagic tunicate.</title>
        <authorList>
            <person name="Denoeud F."/>
            <person name="Henriet S."/>
            <person name="Mungpakdee S."/>
            <person name="Aury J.M."/>
            <person name="Da Silva C."/>
            <person name="Brinkmann H."/>
            <person name="Mikhaleva J."/>
            <person name="Olsen L.C."/>
            <person name="Jubin C."/>
            <person name="Canestro C."/>
            <person name="Bouquet J.M."/>
            <person name="Danks G."/>
            <person name="Poulain J."/>
            <person name="Campsteijn C."/>
            <person name="Adamski M."/>
            <person name="Cross I."/>
            <person name="Yadetie F."/>
            <person name="Muffato M."/>
            <person name="Louis A."/>
            <person name="Butcher S."/>
            <person name="Tsagkogeorga G."/>
            <person name="Konrad A."/>
            <person name="Singh S."/>
            <person name="Jensen M.F."/>
            <person name="Cong E.H."/>
            <person name="Eikeseth-Otteraa H."/>
            <person name="Noel B."/>
            <person name="Anthouard V."/>
            <person name="Porcel B.M."/>
            <person name="Kachouri-Lafond R."/>
            <person name="Nishino A."/>
            <person name="Ugolini M."/>
            <person name="Chourrout P."/>
            <person name="Nishida H."/>
            <person name="Aasland R."/>
            <person name="Huzurbazar S."/>
            <person name="Westhof E."/>
            <person name="Delsuc F."/>
            <person name="Lehrach H."/>
            <person name="Reinhardt R."/>
            <person name="Weissenbach J."/>
            <person name="Roy S.W."/>
            <person name="Artiguenave F."/>
            <person name="Postlethwait J.H."/>
            <person name="Manak J.R."/>
            <person name="Thompson E.M."/>
            <person name="Jaillon O."/>
            <person name="Du Pasquier L."/>
            <person name="Boudinot P."/>
            <person name="Liberles D.A."/>
            <person name="Volff J.N."/>
            <person name="Philippe H."/>
            <person name="Lenhard B."/>
            <person name="Roest Crollius H."/>
            <person name="Wincker P."/>
            <person name="Chourrout D."/>
        </authorList>
    </citation>
    <scope>NUCLEOTIDE SEQUENCE [LARGE SCALE GENOMIC DNA]</scope>
</reference>
<dbReference type="EMBL" id="FN653035">
    <property type="protein sequence ID" value="CBY09222.1"/>
    <property type="molecule type" value="Genomic_DNA"/>
</dbReference>
<feature type="compositionally biased region" description="Basic and acidic residues" evidence="1">
    <location>
        <begin position="555"/>
        <end position="569"/>
    </location>
</feature>
<dbReference type="InterPro" id="IPR009027">
    <property type="entry name" value="Ribosomal_bL9/RNase_H1_N"/>
</dbReference>
<keyword evidence="4" id="KW-1185">Reference proteome</keyword>
<proteinExistence type="predicted"/>
<feature type="compositionally biased region" description="Basic and acidic residues" evidence="1">
    <location>
        <begin position="518"/>
        <end position="527"/>
    </location>
</feature>
<evidence type="ECO:0000313" key="4">
    <source>
        <dbReference type="Proteomes" id="UP000001307"/>
    </source>
</evidence>
<dbReference type="InterPro" id="IPR001623">
    <property type="entry name" value="DnaJ_domain"/>
</dbReference>
<dbReference type="CDD" id="cd06257">
    <property type="entry name" value="DnaJ"/>
    <property type="match status" value="1"/>
</dbReference>
<protein>
    <recommendedName>
        <fullName evidence="2">J domain-containing protein</fullName>
    </recommendedName>
</protein>
<name>E4XC97_OIKDI</name>
<dbReference type="SUPFAM" id="SSF55658">
    <property type="entry name" value="L9 N-domain-like"/>
    <property type="match status" value="1"/>
</dbReference>
<dbReference type="Gene3D" id="1.10.287.110">
    <property type="entry name" value="DnaJ domain"/>
    <property type="match status" value="1"/>
</dbReference>
<feature type="region of interest" description="Disordered" evidence="1">
    <location>
        <begin position="518"/>
        <end position="591"/>
    </location>
</feature>
<dbReference type="OrthoDB" id="407198at2759"/>
<dbReference type="InterPro" id="IPR037056">
    <property type="entry name" value="RNase_H1_N_sf"/>
</dbReference>
<dbReference type="InterPro" id="IPR011320">
    <property type="entry name" value="RNase_H1_N"/>
</dbReference>
<dbReference type="SUPFAM" id="SSF46565">
    <property type="entry name" value="Chaperone J-domain"/>
    <property type="match status" value="1"/>
</dbReference>
<evidence type="ECO:0000256" key="1">
    <source>
        <dbReference type="SAM" id="MobiDB-lite"/>
    </source>
</evidence>
<evidence type="ECO:0000259" key="2">
    <source>
        <dbReference type="SMART" id="SM00271"/>
    </source>
</evidence>
<feature type="domain" description="J" evidence="2">
    <location>
        <begin position="9"/>
        <end position="57"/>
    </location>
</feature>
<feature type="compositionally biased region" description="Low complexity" evidence="1">
    <location>
        <begin position="529"/>
        <end position="540"/>
    </location>
</feature>